<proteinExistence type="inferred from homology"/>
<comment type="subcellular location">
    <subcellularLocation>
        <location evidence="1">Cell inner membrane</location>
        <topology evidence="1">Multi-pass membrane protein</topology>
    </subcellularLocation>
    <subcellularLocation>
        <location evidence="8">Cell membrane</location>
        <topology evidence="8">Multi-pass membrane protein</topology>
    </subcellularLocation>
</comment>
<evidence type="ECO:0000256" key="6">
    <source>
        <dbReference type="ARBA" id="ARBA00022989"/>
    </source>
</evidence>
<dbReference type="RefSeq" id="WP_077410871.1">
    <property type="nucleotide sequence ID" value="NZ_JBHRTS010000005.1"/>
</dbReference>
<dbReference type="EMBL" id="JBHRTS010000005">
    <property type="protein sequence ID" value="MFC3194828.1"/>
    <property type="molecule type" value="Genomic_DNA"/>
</dbReference>
<feature type="transmembrane region" description="Helical" evidence="8">
    <location>
        <begin position="183"/>
        <end position="209"/>
    </location>
</feature>
<dbReference type="SUPFAM" id="SSF161098">
    <property type="entry name" value="MetI-like"/>
    <property type="match status" value="1"/>
</dbReference>
<evidence type="ECO:0000256" key="3">
    <source>
        <dbReference type="ARBA" id="ARBA00022475"/>
    </source>
</evidence>
<dbReference type="Gene3D" id="1.10.3720.10">
    <property type="entry name" value="MetI-like"/>
    <property type="match status" value="1"/>
</dbReference>
<feature type="domain" description="ABC transmembrane type-1" evidence="9">
    <location>
        <begin position="63"/>
        <end position="252"/>
    </location>
</feature>
<keyword evidence="11" id="KW-1185">Reference proteome</keyword>
<dbReference type="CDD" id="cd06261">
    <property type="entry name" value="TM_PBP2"/>
    <property type="match status" value="1"/>
</dbReference>
<keyword evidence="7 8" id="KW-0472">Membrane</keyword>
<feature type="transmembrane region" description="Helical" evidence="8">
    <location>
        <begin position="7"/>
        <end position="26"/>
    </location>
</feature>
<gene>
    <name evidence="10" type="ORF">ACFODZ_11315</name>
</gene>
<keyword evidence="6 8" id="KW-1133">Transmembrane helix</keyword>
<protein>
    <submittedName>
        <fullName evidence="10">ABC transporter permease</fullName>
    </submittedName>
</protein>
<dbReference type="PANTHER" id="PTHR43386">
    <property type="entry name" value="OLIGOPEPTIDE TRANSPORT SYSTEM PERMEASE PROTEIN APPC"/>
    <property type="match status" value="1"/>
</dbReference>
<feature type="transmembrane region" description="Helical" evidence="8">
    <location>
        <begin position="102"/>
        <end position="121"/>
    </location>
</feature>
<accession>A0ABV7JF21</accession>
<organism evidence="10 11">
    <name type="scientific">Marinicella sediminis</name>
    <dbReference type="NCBI Taxonomy" id="1792834"/>
    <lineage>
        <taxon>Bacteria</taxon>
        <taxon>Pseudomonadati</taxon>
        <taxon>Pseudomonadota</taxon>
        <taxon>Gammaproteobacteria</taxon>
        <taxon>Lysobacterales</taxon>
        <taxon>Marinicellaceae</taxon>
        <taxon>Marinicella</taxon>
    </lineage>
</organism>
<dbReference type="InterPro" id="IPR050366">
    <property type="entry name" value="BP-dependent_transpt_permease"/>
</dbReference>
<evidence type="ECO:0000256" key="7">
    <source>
        <dbReference type="ARBA" id="ARBA00023136"/>
    </source>
</evidence>
<dbReference type="InterPro" id="IPR000515">
    <property type="entry name" value="MetI-like"/>
</dbReference>
<keyword evidence="2 8" id="KW-0813">Transport</keyword>
<feature type="transmembrane region" description="Helical" evidence="8">
    <location>
        <begin position="229"/>
        <end position="251"/>
    </location>
</feature>
<comment type="caution">
    <text evidence="10">The sequence shown here is derived from an EMBL/GenBank/DDBJ whole genome shotgun (WGS) entry which is preliminary data.</text>
</comment>
<sequence length="266" mass="29712">MKLKLGIWMLVMVNLLIWLGPFFTVLDPETIHWDHMAVKPDQTFWLGTDVMGRDLFIRTLLGGQVSILVGLVASMVSVFIGVLYGMLAGFVGGRTDAIMMRLVDVLYALPFLFLVILLLVFFGQQLWLLFVAIGCYLWLDMARIVRGQTMMLKQQAFVESAVALGQSQVVILRRHVLPNLMGVVLVYATLIIPQVIMIESFLSFLGLGVQEPMTSWGALVNEGAGNMELAPWALLFPALFLSFTLVGFNLLGDGLRDRWDPSCQKQ</sequence>
<feature type="transmembrane region" description="Helical" evidence="8">
    <location>
        <begin position="65"/>
        <end position="90"/>
    </location>
</feature>
<keyword evidence="5 8" id="KW-0812">Transmembrane</keyword>
<feature type="transmembrane region" description="Helical" evidence="8">
    <location>
        <begin position="127"/>
        <end position="145"/>
    </location>
</feature>
<keyword evidence="3" id="KW-1003">Cell membrane</keyword>
<evidence type="ECO:0000313" key="10">
    <source>
        <dbReference type="EMBL" id="MFC3194828.1"/>
    </source>
</evidence>
<dbReference type="InterPro" id="IPR035906">
    <property type="entry name" value="MetI-like_sf"/>
</dbReference>
<keyword evidence="4" id="KW-0997">Cell inner membrane</keyword>
<comment type="similarity">
    <text evidence="8">Belongs to the binding-protein-dependent transport system permease family.</text>
</comment>
<evidence type="ECO:0000256" key="8">
    <source>
        <dbReference type="RuleBase" id="RU363032"/>
    </source>
</evidence>
<name>A0ABV7JF21_9GAMM</name>
<evidence type="ECO:0000259" key="9">
    <source>
        <dbReference type="PROSITE" id="PS50928"/>
    </source>
</evidence>
<evidence type="ECO:0000256" key="4">
    <source>
        <dbReference type="ARBA" id="ARBA00022519"/>
    </source>
</evidence>
<dbReference type="PANTHER" id="PTHR43386:SF2">
    <property type="entry name" value="OLIGOPEPTIDE TRANSPORT SYSTEM PERMEASE PROTEIN OPPC"/>
    <property type="match status" value="1"/>
</dbReference>
<evidence type="ECO:0000256" key="2">
    <source>
        <dbReference type="ARBA" id="ARBA00022448"/>
    </source>
</evidence>
<evidence type="ECO:0000313" key="11">
    <source>
        <dbReference type="Proteomes" id="UP001595533"/>
    </source>
</evidence>
<evidence type="ECO:0000256" key="5">
    <source>
        <dbReference type="ARBA" id="ARBA00022692"/>
    </source>
</evidence>
<dbReference type="PROSITE" id="PS50928">
    <property type="entry name" value="ABC_TM1"/>
    <property type="match status" value="1"/>
</dbReference>
<dbReference type="Proteomes" id="UP001595533">
    <property type="component" value="Unassembled WGS sequence"/>
</dbReference>
<evidence type="ECO:0000256" key="1">
    <source>
        <dbReference type="ARBA" id="ARBA00004429"/>
    </source>
</evidence>
<dbReference type="Pfam" id="PF00528">
    <property type="entry name" value="BPD_transp_1"/>
    <property type="match status" value="1"/>
</dbReference>
<reference evidence="11" key="1">
    <citation type="journal article" date="2019" name="Int. J. Syst. Evol. Microbiol.">
        <title>The Global Catalogue of Microorganisms (GCM) 10K type strain sequencing project: providing services to taxonomists for standard genome sequencing and annotation.</title>
        <authorList>
            <consortium name="The Broad Institute Genomics Platform"/>
            <consortium name="The Broad Institute Genome Sequencing Center for Infectious Disease"/>
            <person name="Wu L."/>
            <person name="Ma J."/>
        </authorList>
    </citation>
    <scope>NUCLEOTIDE SEQUENCE [LARGE SCALE GENOMIC DNA]</scope>
    <source>
        <strain evidence="11">KCTC 42953</strain>
    </source>
</reference>